<dbReference type="AlphaFoldDB" id="A0A2I1GZK8"/>
<reference evidence="1 2" key="1">
    <citation type="submission" date="2015-10" db="EMBL/GenBank/DDBJ databases">
        <title>Genome analyses suggest a sexual origin of heterokaryosis in a supposedly ancient asexual fungus.</title>
        <authorList>
            <person name="Ropars J."/>
            <person name="Sedzielewska K."/>
            <person name="Noel J."/>
            <person name="Charron P."/>
            <person name="Farinelli L."/>
            <person name="Marton T."/>
            <person name="Kruger M."/>
            <person name="Pelin A."/>
            <person name="Brachmann A."/>
            <person name="Corradi N."/>
        </authorList>
    </citation>
    <scope>NUCLEOTIDE SEQUENCE [LARGE SCALE GENOMIC DNA]</scope>
    <source>
        <strain evidence="1 2">A4</strain>
    </source>
</reference>
<proteinExistence type="predicted"/>
<gene>
    <name evidence="1" type="ORF">RhiirA4_546924</name>
</gene>
<protein>
    <submittedName>
        <fullName evidence="1">Uncharacterized protein</fullName>
    </submittedName>
</protein>
<dbReference type="Proteomes" id="UP000234323">
    <property type="component" value="Unassembled WGS sequence"/>
</dbReference>
<keyword evidence="2" id="KW-1185">Reference proteome</keyword>
<accession>A0A2I1GZK8</accession>
<dbReference type="VEuPathDB" id="FungiDB:FUN_022086"/>
<comment type="caution">
    <text evidence="1">The sequence shown here is derived from an EMBL/GenBank/DDBJ whole genome shotgun (WGS) entry which is preliminary data.</text>
</comment>
<organism evidence="1 2">
    <name type="scientific">Rhizophagus irregularis</name>
    <dbReference type="NCBI Taxonomy" id="588596"/>
    <lineage>
        <taxon>Eukaryota</taxon>
        <taxon>Fungi</taxon>
        <taxon>Fungi incertae sedis</taxon>
        <taxon>Mucoromycota</taxon>
        <taxon>Glomeromycotina</taxon>
        <taxon>Glomeromycetes</taxon>
        <taxon>Glomerales</taxon>
        <taxon>Glomeraceae</taxon>
        <taxon>Rhizophagus</taxon>
    </lineage>
</organism>
<sequence length="156" mass="17557">MAMAMSAERSSSSYFCLICSSESQVAVTHCPLEHTNSSLLIIKCREDFITNDYQRNEEVIPFSDEYGRTEVGGSPLIFDNEFGNNTMSISANKSINGTSDISCVSKYWYENGDNPAVFYGQSPDTTVDKTPNIPWEKKKNKKVEKCIKDLTRELLI</sequence>
<evidence type="ECO:0000313" key="2">
    <source>
        <dbReference type="Proteomes" id="UP000234323"/>
    </source>
</evidence>
<name>A0A2I1GZK8_9GLOM</name>
<dbReference type="EMBL" id="LLXI01001124">
    <property type="protein sequence ID" value="PKY52031.1"/>
    <property type="molecule type" value="Genomic_DNA"/>
</dbReference>
<evidence type="ECO:0000313" key="1">
    <source>
        <dbReference type="EMBL" id="PKY52031.1"/>
    </source>
</evidence>